<name>A0A6A5UVN4_9PLEO</name>
<dbReference type="Gene3D" id="3.50.50.60">
    <property type="entry name" value="FAD/NAD(P)-binding domain"/>
    <property type="match status" value="1"/>
</dbReference>
<dbReference type="PANTHER" id="PTHR43747:SF5">
    <property type="entry name" value="FAD-BINDING DOMAIN-CONTAINING PROTEIN"/>
    <property type="match status" value="1"/>
</dbReference>
<evidence type="ECO:0000256" key="1">
    <source>
        <dbReference type="ARBA" id="ARBA00005706"/>
    </source>
</evidence>
<dbReference type="Proteomes" id="UP000800036">
    <property type="component" value="Unassembled WGS sequence"/>
</dbReference>
<keyword evidence="2" id="KW-0285">Flavoprotein</keyword>
<organism evidence="6 7">
    <name type="scientific">Bimuria novae-zelandiae CBS 107.79</name>
    <dbReference type="NCBI Taxonomy" id="1447943"/>
    <lineage>
        <taxon>Eukaryota</taxon>
        <taxon>Fungi</taxon>
        <taxon>Dikarya</taxon>
        <taxon>Ascomycota</taxon>
        <taxon>Pezizomycotina</taxon>
        <taxon>Dothideomycetes</taxon>
        <taxon>Pleosporomycetidae</taxon>
        <taxon>Pleosporales</taxon>
        <taxon>Massarineae</taxon>
        <taxon>Didymosphaeriaceae</taxon>
        <taxon>Bimuria</taxon>
    </lineage>
</organism>
<evidence type="ECO:0000313" key="7">
    <source>
        <dbReference type="Proteomes" id="UP000800036"/>
    </source>
</evidence>
<dbReference type="OrthoDB" id="3340390at2759"/>
<keyword evidence="7" id="KW-1185">Reference proteome</keyword>
<dbReference type="GO" id="GO:0071949">
    <property type="term" value="F:FAD binding"/>
    <property type="evidence" value="ECO:0007669"/>
    <property type="project" value="InterPro"/>
</dbReference>
<accession>A0A6A5UVN4</accession>
<dbReference type="AlphaFoldDB" id="A0A6A5UVN4"/>
<dbReference type="SUPFAM" id="SSF51905">
    <property type="entry name" value="FAD/NAD(P)-binding domain"/>
    <property type="match status" value="1"/>
</dbReference>
<evidence type="ECO:0000256" key="3">
    <source>
        <dbReference type="ARBA" id="ARBA00022827"/>
    </source>
</evidence>
<reference evidence="6" key="1">
    <citation type="journal article" date="2020" name="Stud. Mycol.">
        <title>101 Dothideomycetes genomes: a test case for predicting lifestyles and emergence of pathogens.</title>
        <authorList>
            <person name="Haridas S."/>
            <person name="Albert R."/>
            <person name="Binder M."/>
            <person name="Bloem J."/>
            <person name="Labutti K."/>
            <person name="Salamov A."/>
            <person name="Andreopoulos B."/>
            <person name="Baker S."/>
            <person name="Barry K."/>
            <person name="Bills G."/>
            <person name="Bluhm B."/>
            <person name="Cannon C."/>
            <person name="Castanera R."/>
            <person name="Culley D."/>
            <person name="Daum C."/>
            <person name="Ezra D."/>
            <person name="Gonzalez J."/>
            <person name="Henrissat B."/>
            <person name="Kuo A."/>
            <person name="Liang C."/>
            <person name="Lipzen A."/>
            <person name="Lutzoni F."/>
            <person name="Magnuson J."/>
            <person name="Mondo S."/>
            <person name="Nolan M."/>
            <person name="Ohm R."/>
            <person name="Pangilinan J."/>
            <person name="Park H.-J."/>
            <person name="Ramirez L."/>
            <person name="Alfaro M."/>
            <person name="Sun H."/>
            <person name="Tritt A."/>
            <person name="Yoshinaga Y."/>
            <person name="Zwiers L.-H."/>
            <person name="Turgeon B."/>
            <person name="Goodwin S."/>
            <person name="Spatafora J."/>
            <person name="Crous P."/>
            <person name="Grigoriev I."/>
        </authorList>
    </citation>
    <scope>NUCLEOTIDE SEQUENCE</scope>
    <source>
        <strain evidence="6">CBS 107.79</strain>
    </source>
</reference>
<feature type="domain" description="FAD-binding" evidence="5">
    <location>
        <begin position="7"/>
        <end position="369"/>
    </location>
</feature>
<dbReference type="Pfam" id="PF01494">
    <property type="entry name" value="FAD_binding_3"/>
    <property type="match status" value="1"/>
</dbReference>
<dbReference type="PANTHER" id="PTHR43747">
    <property type="entry name" value="FAD-BINDING PROTEIN"/>
    <property type="match status" value="1"/>
</dbReference>
<dbReference type="InterPro" id="IPR050816">
    <property type="entry name" value="Flavin-dep_Halogenase_NPB"/>
</dbReference>
<dbReference type="InterPro" id="IPR036188">
    <property type="entry name" value="FAD/NAD-bd_sf"/>
</dbReference>
<evidence type="ECO:0000313" key="6">
    <source>
        <dbReference type="EMBL" id="KAF1969061.1"/>
    </source>
</evidence>
<dbReference type="InterPro" id="IPR002938">
    <property type="entry name" value="FAD-bd"/>
</dbReference>
<sequence>MSIPEYTQVLVVGGGPSGSYAASVLAREGIDTVLLESDRFPRYHVGESMLPSLRHFFRFIDLDSTFTAHGFYKKIGAAFVLNNKEPAYTDFIGPGGPDGYSWNIIRSEADDLMFRHASKSGAQIFDGVKITSLEFEPHDELSTADEETQDPGRPVSATWIRKADGASGVINFDYLVDASGRAGIMSTKHLKNRHYNQGLKNVASWGYWKGTGKYGVGTPQEGVPYFEALSDGSGWAWFIPLHDGSTSVGVVVNQEIATRKKKELGSPDGKAFYLEVLKCASRMLTPMLEDAELVSGIKAASDWSYSASSYASYNVRIVGDAGCFIDPFFSSGVHLAVSSGLSAAATICASIKGQCSEHEALEWHSKRVATSYARFLLIVLSALKQMREPDQAVLSNSDEAGFGRAFDHFQPIIQGTADVQGKHTEEKVSSAVDFSFTAFLSPVDQSKSEAVLKKIEGISSIRGGQGTTELKSYLSSEEFHILENLRAKRTMLKAGMINVENFTSDTIEGRIINLMHGSLGIVSATNGP</sequence>
<evidence type="ECO:0000256" key="4">
    <source>
        <dbReference type="ARBA" id="ARBA00023002"/>
    </source>
</evidence>
<keyword evidence="3" id="KW-0274">FAD</keyword>
<keyword evidence="4" id="KW-0560">Oxidoreductase</keyword>
<dbReference type="PRINTS" id="PR00420">
    <property type="entry name" value="RNGMNOXGNASE"/>
</dbReference>
<protein>
    <submittedName>
        <fullName evidence="6">FAD/NAD(P)-binding domain-containing protein</fullName>
    </submittedName>
</protein>
<dbReference type="GO" id="GO:0016491">
    <property type="term" value="F:oxidoreductase activity"/>
    <property type="evidence" value="ECO:0007669"/>
    <property type="project" value="UniProtKB-KW"/>
</dbReference>
<dbReference type="EMBL" id="ML976714">
    <property type="protein sequence ID" value="KAF1969061.1"/>
    <property type="molecule type" value="Genomic_DNA"/>
</dbReference>
<comment type="similarity">
    <text evidence="1">Belongs to the flavin-dependent halogenase family.</text>
</comment>
<gene>
    <name evidence="6" type="ORF">BU23DRAFT_478448</name>
</gene>
<evidence type="ECO:0000256" key="2">
    <source>
        <dbReference type="ARBA" id="ARBA00022630"/>
    </source>
</evidence>
<evidence type="ECO:0000259" key="5">
    <source>
        <dbReference type="Pfam" id="PF01494"/>
    </source>
</evidence>
<proteinExistence type="inferred from homology"/>